<evidence type="ECO:0000259" key="14">
    <source>
        <dbReference type="Pfam" id="PF13490"/>
    </source>
</evidence>
<dbReference type="GeneID" id="49382542"/>
<evidence type="ECO:0000256" key="6">
    <source>
        <dbReference type="ARBA" id="ARBA00023015"/>
    </source>
</evidence>
<feature type="compositionally biased region" description="Low complexity" evidence="11">
    <location>
        <begin position="220"/>
        <end position="239"/>
    </location>
</feature>
<keyword evidence="6" id="KW-0805">Transcription regulation</keyword>
<evidence type="ECO:0000256" key="12">
    <source>
        <dbReference type="SAM" id="Phobius"/>
    </source>
</evidence>
<evidence type="ECO:0000313" key="15">
    <source>
        <dbReference type="EMBL" id="ATZ23337.1"/>
    </source>
</evidence>
<evidence type="ECO:0000256" key="5">
    <source>
        <dbReference type="ARBA" id="ARBA00022989"/>
    </source>
</evidence>
<evidence type="ECO:0000256" key="10">
    <source>
        <dbReference type="ARBA" id="ARBA00030803"/>
    </source>
</evidence>
<keyword evidence="5 12" id="KW-1133">Transmembrane helix</keyword>
<dbReference type="AlphaFoldDB" id="A0A2K8P9B6"/>
<evidence type="ECO:0000256" key="8">
    <source>
        <dbReference type="ARBA" id="ARBA00023163"/>
    </source>
</evidence>
<feature type="transmembrane region" description="Helical" evidence="12">
    <location>
        <begin position="95"/>
        <end position="116"/>
    </location>
</feature>
<reference evidence="15 16" key="1">
    <citation type="submission" date="2017-11" db="EMBL/GenBank/DDBJ databases">
        <title>Complete genome sequence of Streptomyces lavendulae subsp. lavendulae CCM 3239 (formerly 'Streptomyces aureofaciens CCM 3239'), the producer of the angucycline-type antibiotic auricin.</title>
        <authorList>
            <person name="Busche T."/>
            <person name="Novakova R."/>
            <person name="Al'Dilaimi A."/>
            <person name="Homerova D."/>
            <person name="Feckova L."/>
            <person name="Rezuchova B."/>
            <person name="Mingyar E."/>
            <person name="Csolleiova D."/>
            <person name="Bekeova C."/>
            <person name="Winkler A."/>
            <person name="Sevcikova B."/>
            <person name="Kalinowski J."/>
            <person name="Kormanec J."/>
            <person name="Ruckert C."/>
        </authorList>
    </citation>
    <scope>NUCLEOTIDE SEQUENCE [LARGE SCALE GENOMIC DNA]</scope>
    <source>
        <strain evidence="15 16">CCM 3239</strain>
    </source>
</reference>
<proteinExistence type="predicted"/>
<dbReference type="OrthoDB" id="153510at2"/>
<dbReference type="Pfam" id="PF10099">
    <property type="entry name" value="RskA_C"/>
    <property type="match status" value="1"/>
</dbReference>
<dbReference type="InterPro" id="IPR051474">
    <property type="entry name" value="Anti-sigma-K/W_factor"/>
</dbReference>
<evidence type="ECO:0000256" key="2">
    <source>
        <dbReference type="ARBA" id="ARBA00004236"/>
    </source>
</evidence>
<feature type="domain" description="Anti-sigma K factor RskA C-terminal" evidence="13">
    <location>
        <begin position="100"/>
        <end position="230"/>
    </location>
</feature>
<feature type="domain" description="Putative zinc-finger" evidence="14">
    <location>
        <begin position="11"/>
        <end position="42"/>
    </location>
</feature>
<dbReference type="GO" id="GO:0005886">
    <property type="term" value="C:plasma membrane"/>
    <property type="evidence" value="ECO:0007669"/>
    <property type="project" value="UniProtKB-SubCell"/>
</dbReference>
<dbReference type="GO" id="GO:0016989">
    <property type="term" value="F:sigma factor antagonist activity"/>
    <property type="evidence" value="ECO:0007669"/>
    <property type="project" value="TreeGrafter"/>
</dbReference>
<keyword evidence="16" id="KW-1185">Reference proteome</keyword>
<keyword evidence="7 12" id="KW-0472">Membrane</keyword>
<protein>
    <recommendedName>
        <fullName evidence="10">Regulator of SigK</fullName>
    </recommendedName>
    <alternativeName>
        <fullName evidence="9">Sigma-K anti-sigma factor RskA</fullName>
    </alternativeName>
</protein>
<evidence type="ECO:0000256" key="3">
    <source>
        <dbReference type="ARBA" id="ARBA00022475"/>
    </source>
</evidence>
<dbReference type="KEGG" id="slx:SLAV_07165"/>
<evidence type="ECO:0000256" key="7">
    <source>
        <dbReference type="ARBA" id="ARBA00023136"/>
    </source>
</evidence>
<dbReference type="InterPro" id="IPR027383">
    <property type="entry name" value="Znf_put"/>
</dbReference>
<evidence type="ECO:0000256" key="11">
    <source>
        <dbReference type="SAM" id="MobiDB-lite"/>
    </source>
</evidence>
<keyword evidence="3" id="KW-1003">Cell membrane</keyword>
<dbReference type="Gene3D" id="1.10.10.1320">
    <property type="entry name" value="Anti-sigma factor, zinc-finger domain"/>
    <property type="match status" value="1"/>
</dbReference>
<dbReference type="PANTHER" id="PTHR37461">
    <property type="entry name" value="ANTI-SIGMA-K FACTOR RSKA"/>
    <property type="match status" value="1"/>
</dbReference>
<dbReference type="InterPro" id="IPR041916">
    <property type="entry name" value="Anti_sigma_zinc_sf"/>
</dbReference>
<dbReference type="EMBL" id="CP024985">
    <property type="protein sequence ID" value="ATZ23337.1"/>
    <property type="molecule type" value="Genomic_DNA"/>
</dbReference>
<keyword evidence="8" id="KW-0804">Transcription</keyword>
<evidence type="ECO:0000259" key="13">
    <source>
        <dbReference type="Pfam" id="PF10099"/>
    </source>
</evidence>
<dbReference type="InterPro" id="IPR018764">
    <property type="entry name" value="RskA_C"/>
</dbReference>
<evidence type="ECO:0000256" key="9">
    <source>
        <dbReference type="ARBA" id="ARBA00029829"/>
    </source>
</evidence>
<accession>A0A2K8P9B6</accession>
<organism evidence="15 16">
    <name type="scientific">Streptomyces lavendulae subsp. lavendulae</name>
    <dbReference type="NCBI Taxonomy" id="58340"/>
    <lineage>
        <taxon>Bacteria</taxon>
        <taxon>Bacillati</taxon>
        <taxon>Actinomycetota</taxon>
        <taxon>Actinomycetes</taxon>
        <taxon>Kitasatosporales</taxon>
        <taxon>Streptomycetaceae</taxon>
        <taxon>Streptomyces</taxon>
    </lineage>
</organism>
<dbReference type="RefSeq" id="WP_030224618.1">
    <property type="nucleotide sequence ID" value="NZ_CP024985.1"/>
</dbReference>
<evidence type="ECO:0000313" key="16">
    <source>
        <dbReference type="Proteomes" id="UP000231791"/>
    </source>
</evidence>
<evidence type="ECO:0000256" key="1">
    <source>
        <dbReference type="ARBA" id="ARBA00004167"/>
    </source>
</evidence>
<dbReference type="Pfam" id="PF13490">
    <property type="entry name" value="zf-HC2"/>
    <property type="match status" value="1"/>
</dbReference>
<dbReference type="Proteomes" id="UP000231791">
    <property type="component" value="Chromosome"/>
</dbReference>
<dbReference type="PANTHER" id="PTHR37461:SF1">
    <property type="entry name" value="ANTI-SIGMA-K FACTOR RSKA"/>
    <property type="match status" value="1"/>
</dbReference>
<gene>
    <name evidence="15" type="primary">rskA2</name>
    <name evidence="15" type="ORF">SLAV_07165</name>
</gene>
<sequence length="239" mass="24622">MSRTRTGTEQLHSLSGAYALNALDRAERDAFERHLEQCPQCAQDVREFAATAARLGAGVALPAPPGMRAAVLGRIDGVRQLPPARRGIATLRRRALPLALAACLTGVLALGGTAVWEHQRARQSAEALQDLTAVLAAPDARTVIRRSASGATATVVASPSRDRAAFLGSGLPTAPEGRTYQLWLADGGTMRPAGLMSGDGASVLTAPIGRATAVGLTLEPTGGSPAPTGPPLLLVPLPH</sequence>
<keyword evidence="4 12" id="KW-0812">Transmembrane</keyword>
<comment type="subcellular location">
    <subcellularLocation>
        <location evidence="2">Cell membrane</location>
    </subcellularLocation>
    <subcellularLocation>
        <location evidence="1">Membrane</location>
        <topology evidence="1">Single-pass membrane protein</topology>
    </subcellularLocation>
</comment>
<evidence type="ECO:0000256" key="4">
    <source>
        <dbReference type="ARBA" id="ARBA00022692"/>
    </source>
</evidence>
<dbReference type="GO" id="GO:0006417">
    <property type="term" value="P:regulation of translation"/>
    <property type="evidence" value="ECO:0007669"/>
    <property type="project" value="TreeGrafter"/>
</dbReference>
<name>A0A2K8P9B6_STRLA</name>
<feature type="region of interest" description="Disordered" evidence="11">
    <location>
        <begin position="219"/>
        <end position="239"/>
    </location>
</feature>